<organism evidence="7 8">
    <name type="scientific">Xanthomonas oryzae pv. oryzae (strain PXO99A)</name>
    <dbReference type="NCBI Taxonomy" id="360094"/>
    <lineage>
        <taxon>Bacteria</taxon>
        <taxon>Pseudomonadati</taxon>
        <taxon>Pseudomonadota</taxon>
        <taxon>Gammaproteobacteria</taxon>
        <taxon>Lysobacterales</taxon>
        <taxon>Lysobacteraceae</taxon>
        <taxon>Xanthomonas</taxon>
    </lineage>
</organism>
<accession>A0A0K0GJ15</accession>
<dbReference type="GO" id="GO:0004803">
    <property type="term" value="F:transposase activity"/>
    <property type="evidence" value="ECO:0007669"/>
    <property type="project" value="UniProtKB-UniRule"/>
</dbReference>
<comment type="function">
    <text evidence="1 6">Required for the transposition of the insertion element.</text>
</comment>
<dbReference type="Pfam" id="PF00872">
    <property type="entry name" value="Transposase_mut"/>
    <property type="match status" value="1"/>
</dbReference>
<dbReference type="KEGG" id="xop:PXO_00238"/>
<sequence>MTDAVVDEVKAWQSRALDPVYLIVSIDCIHVKVREGAVRVKAVYLAIGITMAGQKEVLGLWLAQTEGAKFWMQVVTEPRNRGVQDIFIACVDGLKGFPEAIEAVFPQTTVQLCIVHMVRNSLNYVSWKRRPEVAAALKRIDTCATAEEAELRFTEFQERWDDAYAPIGQSWRRNWPCLVPFFDYPPQIRKVIYTANAIESVHYGLRRLTKHRGAFPSDEALIKLLSLALRNISKRWTLPIRDWKAALNRFTIQFEERIPQL</sequence>
<dbReference type="EMBL" id="CP000967">
    <property type="protein sequence ID" value="ACD58231.1"/>
    <property type="molecule type" value="Genomic_DNA"/>
</dbReference>
<proteinExistence type="inferred from homology"/>
<evidence type="ECO:0000256" key="1">
    <source>
        <dbReference type="ARBA" id="ARBA00002190"/>
    </source>
</evidence>
<protein>
    <recommendedName>
        <fullName evidence="6">Mutator family transposase</fullName>
    </recommendedName>
</protein>
<reference evidence="7 8" key="1">
    <citation type="journal article" date="2008" name="BMC Genomics">
        <title>Genome sequence and rapid evolution of the rice pathogen Xanthomonas oryzae pv. oryzae PXO99A.</title>
        <authorList>
            <person name="Salzberg S.L."/>
            <person name="Sommer D.D."/>
            <person name="Schatz M.C."/>
            <person name="Phillippy A.M."/>
            <person name="Rabinowicz P.D."/>
            <person name="Tsuge S."/>
            <person name="Furutani A."/>
            <person name="Ochiai H."/>
            <person name="Delcher A.L."/>
            <person name="Kelley D."/>
            <person name="Madupu R."/>
            <person name="Puiu D."/>
            <person name="Radune D."/>
            <person name="Shumway M."/>
            <person name="Trapnell C."/>
            <person name="Aparna G."/>
            <person name="Jha G."/>
            <person name="Pandey A."/>
            <person name="Patil P.B."/>
            <person name="Ishihara H."/>
            <person name="Meyer D.F."/>
            <person name="Szurek B."/>
            <person name="Verdier V."/>
            <person name="Koebnik R."/>
            <person name="Dow J.M."/>
            <person name="Ryan R.P."/>
            <person name="Hirata H."/>
            <person name="Tsuyumu S."/>
            <person name="Won Lee S."/>
            <person name="Seo Y.S."/>
            <person name="Sriariyanum M."/>
            <person name="Ronald P.C."/>
            <person name="Sonti R.V."/>
            <person name="Van Sluys M.A."/>
            <person name="Leach J.E."/>
            <person name="White F.F."/>
            <person name="Bogdanove A.J."/>
        </authorList>
    </citation>
    <scope>NUCLEOTIDE SEQUENCE [LARGE SCALE GENOMIC DNA]</scope>
    <source>
        <strain evidence="7 8">PXO99A</strain>
    </source>
</reference>
<dbReference type="InterPro" id="IPR001207">
    <property type="entry name" value="Transposase_mutator"/>
</dbReference>
<keyword evidence="6" id="KW-0814">Transposable element</keyword>
<evidence type="ECO:0000256" key="3">
    <source>
        <dbReference type="ARBA" id="ARBA00022578"/>
    </source>
</evidence>
<evidence type="ECO:0000256" key="6">
    <source>
        <dbReference type="RuleBase" id="RU365089"/>
    </source>
</evidence>
<dbReference type="HOGENOM" id="CLU_036805_13_1_6"/>
<dbReference type="PANTHER" id="PTHR33217:SF5">
    <property type="entry name" value="MUTATOR FAMILY TRANSPOSASE"/>
    <property type="match status" value="1"/>
</dbReference>
<dbReference type="NCBIfam" id="NF033543">
    <property type="entry name" value="transpos_IS256"/>
    <property type="match status" value="1"/>
</dbReference>
<evidence type="ECO:0000313" key="8">
    <source>
        <dbReference type="Proteomes" id="UP000001740"/>
    </source>
</evidence>
<keyword evidence="4 6" id="KW-0238">DNA-binding</keyword>
<dbReference type="GO" id="GO:0003677">
    <property type="term" value="F:DNA binding"/>
    <property type="evidence" value="ECO:0007669"/>
    <property type="project" value="UniProtKB-UniRule"/>
</dbReference>
<evidence type="ECO:0000256" key="4">
    <source>
        <dbReference type="ARBA" id="ARBA00023125"/>
    </source>
</evidence>
<gene>
    <name evidence="7" type="ordered locus">PXO_00238</name>
</gene>
<evidence type="ECO:0000256" key="5">
    <source>
        <dbReference type="ARBA" id="ARBA00023172"/>
    </source>
</evidence>
<dbReference type="Proteomes" id="UP000001740">
    <property type="component" value="Chromosome"/>
</dbReference>
<dbReference type="GO" id="GO:0006313">
    <property type="term" value="P:DNA transposition"/>
    <property type="evidence" value="ECO:0007669"/>
    <property type="project" value="UniProtKB-UniRule"/>
</dbReference>
<dbReference type="eggNOG" id="COG3328">
    <property type="taxonomic scope" value="Bacteria"/>
</dbReference>
<name>A0A0K0GJ15_XANOP</name>
<dbReference type="PANTHER" id="PTHR33217">
    <property type="entry name" value="TRANSPOSASE FOR INSERTION SEQUENCE ELEMENT IS1081"/>
    <property type="match status" value="1"/>
</dbReference>
<keyword evidence="5 6" id="KW-0233">DNA recombination</keyword>
<evidence type="ECO:0000313" key="7">
    <source>
        <dbReference type="EMBL" id="ACD58231.1"/>
    </source>
</evidence>
<comment type="similarity">
    <text evidence="2 6">Belongs to the transposase mutator family.</text>
</comment>
<dbReference type="AlphaFoldDB" id="A0A0K0GJ15"/>
<keyword evidence="3 6" id="KW-0815">Transposition</keyword>
<dbReference type="PROSITE" id="PS01007">
    <property type="entry name" value="TRANSPOSASE_MUTATOR"/>
    <property type="match status" value="1"/>
</dbReference>
<evidence type="ECO:0000256" key="2">
    <source>
        <dbReference type="ARBA" id="ARBA00010961"/>
    </source>
</evidence>